<reference evidence="8 9" key="1">
    <citation type="submission" date="2014-03" db="EMBL/GenBank/DDBJ databases">
        <title>Genomics of Bifidobacteria.</title>
        <authorList>
            <person name="Ventura M."/>
            <person name="Milani C."/>
            <person name="Lugli G.A."/>
        </authorList>
    </citation>
    <scope>NUCLEOTIDE SEQUENCE [LARGE SCALE GENOMIC DNA]</scope>
    <source>
        <strain evidence="8 9">LMG 11592</strain>
    </source>
</reference>
<evidence type="ECO:0000259" key="7">
    <source>
        <dbReference type="PROSITE" id="PS50850"/>
    </source>
</evidence>
<dbReference type="PROSITE" id="PS50850">
    <property type="entry name" value="MFS"/>
    <property type="match status" value="1"/>
</dbReference>
<proteinExistence type="predicted"/>
<gene>
    <name evidence="8" type="ORF">BMIN_0679</name>
</gene>
<dbReference type="EMBL" id="JGZD01000008">
    <property type="protein sequence ID" value="KFI72968.1"/>
    <property type="molecule type" value="Genomic_DNA"/>
</dbReference>
<dbReference type="Pfam" id="PF07690">
    <property type="entry name" value="MFS_1"/>
    <property type="match status" value="1"/>
</dbReference>
<dbReference type="SUPFAM" id="SSF103473">
    <property type="entry name" value="MFS general substrate transporter"/>
    <property type="match status" value="1"/>
</dbReference>
<dbReference type="eggNOG" id="COG2814">
    <property type="taxonomic scope" value="Bacteria"/>
</dbReference>
<evidence type="ECO:0000313" key="9">
    <source>
        <dbReference type="Proteomes" id="UP000029014"/>
    </source>
</evidence>
<evidence type="ECO:0000256" key="2">
    <source>
        <dbReference type="ARBA" id="ARBA00022448"/>
    </source>
</evidence>
<dbReference type="Gene3D" id="1.20.1720.10">
    <property type="entry name" value="Multidrug resistance protein D"/>
    <property type="match status" value="1"/>
</dbReference>
<feature type="domain" description="Major facilitator superfamily (MFS) profile" evidence="7">
    <location>
        <begin position="40"/>
        <end position="505"/>
    </location>
</feature>
<feature type="transmembrane region" description="Helical" evidence="6">
    <location>
        <begin position="191"/>
        <end position="213"/>
    </location>
</feature>
<dbReference type="InterPro" id="IPR036259">
    <property type="entry name" value="MFS_trans_sf"/>
</dbReference>
<keyword evidence="3 6" id="KW-0812">Transmembrane</keyword>
<name>A0A087BPL8_9BIFI</name>
<dbReference type="GO" id="GO:0005886">
    <property type="term" value="C:plasma membrane"/>
    <property type="evidence" value="ECO:0007669"/>
    <property type="project" value="UniProtKB-SubCell"/>
</dbReference>
<dbReference type="InterPro" id="IPR011701">
    <property type="entry name" value="MFS"/>
</dbReference>
<comment type="subcellular location">
    <subcellularLocation>
        <location evidence="1">Cell inner membrane</location>
        <topology evidence="1">Multi-pass membrane protein</topology>
    </subcellularLocation>
</comment>
<feature type="transmembrane region" description="Helical" evidence="6">
    <location>
        <begin position="292"/>
        <end position="313"/>
    </location>
</feature>
<protein>
    <submittedName>
        <fullName evidence="8">MFS superfamily multidrug resistance transporter</fullName>
    </submittedName>
</protein>
<feature type="transmembrane region" description="Helical" evidence="6">
    <location>
        <begin position="383"/>
        <end position="406"/>
    </location>
</feature>
<feature type="transmembrane region" description="Helical" evidence="6">
    <location>
        <begin position="134"/>
        <end position="152"/>
    </location>
</feature>
<dbReference type="Gene3D" id="1.20.1250.20">
    <property type="entry name" value="MFS general substrate transporter like domains"/>
    <property type="match status" value="1"/>
</dbReference>
<sequence>MKRKRHDITGTGITGTGITDERIADTEMSPIDQSGNRVLTMAAVFIATFMTSVEVTIVTTALPSIISSLHGLEYQSWIMSAYMLTTAIATPVFGKLADTVGRRGIFLWGVVIFTVGTLLSGLAPHILLLVLARAIQGIGAGSVMPLTFTIIADLYDYSRRANVLALNNTAWGLSALVGPLIGGFLVDRLSWHWVFFINVPLGVIVTLLILLGYREPTRASRNGHLSLDAPGILWLGTALVALLLGIQMLVRRPFVAVPLIVAAILSSVMLHRRERSADDPLIAPEMFRNPTFGIQILTTTLLSGVLISYQSYFPIWLQSLYRVDSIQAGLVVTSSSVMWLAASLLVGRIIARMVPRTVTLWLTGSLTVTYLTLTIASPHFPIWAFYVIAMLNGTVMGIVISMNTVLSQHLVPKRYVGSATSILTLGRSLGQTVMTGSYGTALTLIIRANLHGIPFSVANETISSGTATAHDPVVDSAILNGSHGVFSIVVVIMLVMMVLNLRDPNRSVVR</sequence>
<evidence type="ECO:0000256" key="5">
    <source>
        <dbReference type="ARBA" id="ARBA00023136"/>
    </source>
</evidence>
<keyword evidence="9" id="KW-1185">Reference proteome</keyword>
<feature type="transmembrane region" description="Helical" evidence="6">
    <location>
        <begin position="164"/>
        <end position="185"/>
    </location>
</feature>
<keyword evidence="5 6" id="KW-0472">Membrane</keyword>
<evidence type="ECO:0000256" key="4">
    <source>
        <dbReference type="ARBA" id="ARBA00022989"/>
    </source>
</evidence>
<accession>A0A087BPL8</accession>
<evidence type="ECO:0000313" key="8">
    <source>
        <dbReference type="EMBL" id="KFI72968.1"/>
    </source>
</evidence>
<evidence type="ECO:0000256" key="1">
    <source>
        <dbReference type="ARBA" id="ARBA00004429"/>
    </source>
</evidence>
<organism evidence="8 9">
    <name type="scientific">Bifidobacterium minimum</name>
    <dbReference type="NCBI Taxonomy" id="1693"/>
    <lineage>
        <taxon>Bacteria</taxon>
        <taxon>Bacillati</taxon>
        <taxon>Actinomycetota</taxon>
        <taxon>Actinomycetes</taxon>
        <taxon>Bifidobacteriales</taxon>
        <taxon>Bifidobacteriaceae</taxon>
        <taxon>Bifidobacterium</taxon>
    </lineage>
</organism>
<evidence type="ECO:0000256" key="6">
    <source>
        <dbReference type="SAM" id="Phobius"/>
    </source>
</evidence>
<feature type="transmembrane region" description="Helical" evidence="6">
    <location>
        <begin position="325"/>
        <end position="346"/>
    </location>
</feature>
<keyword evidence="2" id="KW-0813">Transport</keyword>
<feature type="transmembrane region" description="Helical" evidence="6">
    <location>
        <begin position="225"/>
        <end position="248"/>
    </location>
</feature>
<evidence type="ECO:0000256" key="3">
    <source>
        <dbReference type="ARBA" id="ARBA00022692"/>
    </source>
</evidence>
<dbReference type="InterPro" id="IPR020846">
    <property type="entry name" value="MFS_dom"/>
</dbReference>
<dbReference type="PANTHER" id="PTHR23501">
    <property type="entry name" value="MAJOR FACILITATOR SUPERFAMILY"/>
    <property type="match status" value="1"/>
</dbReference>
<feature type="transmembrane region" description="Helical" evidence="6">
    <location>
        <begin position="358"/>
        <end position="377"/>
    </location>
</feature>
<dbReference type="RefSeq" id="WP_022861860.1">
    <property type="nucleotide sequence ID" value="NZ_JGZD01000008.1"/>
</dbReference>
<dbReference type="AlphaFoldDB" id="A0A087BPL8"/>
<dbReference type="Proteomes" id="UP000029014">
    <property type="component" value="Unassembled WGS sequence"/>
</dbReference>
<feature type="transmembrane region" description="Helical" evidence="6">
    <location>
        <begin position="254"/>
        <end position="271"/>
    </location>
</feature>
<feature type="transmembrane region" description="Helical" evidence="6">
    <location>
        <begin position="38"/>
        <end position="62"/>
    </location>
</feature>
<feature type="transmembrane region" description="Helical" evidence="6">
    <location>
        <begin position="105"/>
        <end position="128"/>
    </location>
</feature>
<feature type="transmembrane region" description="Helical" evidence="6">
    <location>
        <begin position="484"/>
        <end position="501"/>
    </location>
</feature>
<feature type="transmembrane region" description="Helical" evidence="6">
    <location>
        <begin position="74"/>
        <end position="93"/>
    </location>
</feature>
<dbReference type="GO" id="GO:0022857">
    <property type="term" value="F:transmembrane transporter activity"/>
    <property type="evidence" value="ECO:0007669"/>
    <property type="project" value="InterPro"/>
</dbReference>
<dbReference type="PANTHER" id="PTHR23501:SF191">
    <property type="entry name" value="VACUOLAR BASIC AMINO ACID TRANSPORTER 4"/>
    <property type="match status" value="1"/>
</dbReference>
<keyword evidence="4 6" id="KW-1133">Transmembrane helix</keyword>
<dbReference type="STRING" id="1693.BMIN_0679"/>
<comment type="caution">
    <text evidence="8">The sequence shown here is derived from an EMBL/GenBank/DDBJ whole genome shotgun (WGS) entry which is preliminary data.</text>
</comment>